<evidence type="ECO:0000313" key="1">
    <source>
        <dbReference type="EMBL" id="EEY65705.1"/>
    </source>
</evidence>
<dbReference type="Gene3D" id="3.40.30.10">
    <property type="entry name" value="Glutaredoxin"/>
    <property type="match status" value="1"/>
</dbReference>
<dbReference type="GeneID" id="9464628"/>
<dbReference type="VEuPathDB" id="FungiDB:PITG_03224"/>
<sequence length="161" mass="18598">MNIPSHFNSYLRECVRHTRTCVVLTSSMVSITEQKYEIGHLKQLLDGNKITYTEVDCSLEENRDTRNRYFEVSGIRANYPQVFLQDPEGTDIHYIGSFKEIQVRQPRVCNAFLAWMDLDSPFCVWLSLKQLNEVNDVPPEILKANNIPTLNSVFADVARRA</sequence>
<dbReference type="eggNOG" id="ENOG502S9P0">
    <property type="taxonomic scope" value="Eukaryota"/>
</dbReference>
<dbReference type="Proteomes" id="UP000006643">
    <property type="component" value="Unassembled WGS sequence"/>
</dbReference>
<keyword evidence="2" id="KW-1185">Reference proteome</keyword>
<evidence type="ECO:0000313" key="2">
    <source>
        <dbReference type="Proteomes" id="UP000006643"/>
    </source>
</evidence>
<dbReference type="EMBL" id="DS028121">
    <property type="protein sequence ID" value="EEY65705.1"/>
    <property type="molecule type" value="Genomic_DNA"/>
</dbReference>
<proteinExistence type="predicted"/>
<dbReference type="RefSeq" id="XP_002906304.1">
    <property type="nucleotide sequence ID" value="XM_002906258.1"/>
</dbReference>
<dbReference type="HOGENOM" id="CLU_157601_0_0_1"/>
<name>D0MZP2_PHYIT</name>
<accession>D0MZP2</accession>
<dbReference type="OMA" id="RITYTEV"/>
<gene>
    <name evidence="1" type="ORF">PITG_03224</name>
</gene>
<dbReference type="OrthoDB" id="49680at2759"/>
<dbReference type="InParanoid" id="D0MZP2"/>
<reference evidence="2" key="1">
    <citation type="journal article" date="2009" name="Nature">
        <title>Genome sequence and analysis of the Irish potato famine pathogen Phytophthora infestans.</title>
        <authorList>
            <consortium name="The Broad Institute Genome Sequencing Platform"/>
            <person name="Haas B.J."/>
            <person name="Kamoun S."/>
            <person name="Zody M.C."/>
            <person name="Jiang R.H."/>
            <person name="Handsaker R.E."/>
            <person name="Cano L.M."/>
            <person name="Grabherr M."/>
            <person name="Kodira C.D."/>
            <person name="Raffaele S."/>
            <person name="Torto-Alalibo T."/>
            <person name="Bozkurt T.O."/>
            <person name="Ah-Fong A.M."/>
            <person name="Alvarado L."/>
            <person name="Anderson V.L."/>
            <person name="Armstrong M.R."/>
            <person name="Avrova A."/>
            <person name="Baxter L."/>
            <person name="Beynon J."/>
            <person name="Boevink P.C."/>
            <person name="Bollmann S.R."/>
            <person name="Bos J.I."/>
            <person name="Bulone V."/>
            <person name="Cai G."/>
            <person name="Cakir C."/>
            <person name="Carrington J.C."/>
            <person name="Chawner M."/>
            <person name="Conti L."/>
            <person name="Costanzo S."/>
            <person name="Ewan R."/>
            <person name="Fahlgren N."/>
            <person name="Fischbach M.A."/>
            <person name="Fugelstad J."/>
            <person name="Gilroy E.M."/>
            <person name="Gnerre S."/>
            <person name="Green P.J."/>
            <person name="Grenville-Briggs L.J."/>
            <person name="Griffith J."/>
            <person name="Grunwald N.J."/>
            <person name="Horn K."/>
            <person name="Horner N.R."/>
            <person name="Hu C.H."/>
            <person name="Huitema E."/>
            <person name="Jeong D.H."/>
            <person name="Jones A.M."/>
            <person name="Jones J.D."/>
            <person name="Jones R.W."/>
            <person name="Karlsson E.K."/>
            <person name="Kunjeti S.G."/>
            <person name="Lamour K."/>
            <person name="Liu Z."/>
            <person name="Ma L."/>
            <person name="Maclean D."/>
            <person name="Chibucos M.C."/>
            <person name="McDonald H."/>
            <person name="McWalters J."/>
            <person name="Meijer H.J."/>
            <person name="Morgan W."/>
            <person name="Morris P.F."/>
            <person name="Munro C.A."/>
            <person name="O'Neill K."/>
            <person name="Ospina-Giraldo M."/>
            <person name="Pinzon A."/>
            <person name="Pritchard L."/>
            <person name="Ramsahoye B."/>
            <person name="Ren Q."/>
            <person name="Restrepo S."/>
            <person name="Roy S."/>
            <person name="Sadanandom A."/>
            <person name="Savidor A."/>
            <person name="Schornack S."/>
            <person name="Schwartz D.C."/>
            <person name="Schumann U.D."/>
            <person name="Schwessinger B."/>
            <person name="Seyer L."/>
            <person name="Sharpe T."/>
            <person name="Silvar C."/>
            <person name="Song J."/>
            <person name="Studholme D.J."/>
            <person name="Sykes S."/>
            <person name="Thines M."/>
            <person name="van de Vondervoort P.J."/>
            <person name="Phuntumart V."/>
            <person name="Wawra S."/>
            <person name="Weide R."/>
            <person name="Win J."/>
            <person name="Young C."/>
            <person name="Zhou S."/>
            <person name="Fry W."/>
            <person name="Meyers B.C."/>
            <person name="van West P."/>
            <person name="Ristaino J."/>
            <person name="Govers F."/>
            <person name="Birch P.R."/>
            <person name="Whisson S.C."/>
            <person name="Judelson H.S."/>
            <person name="Nusbaum C."/>
        </authorList>
    </citation>
    <scope>NUCLEOTIDE SEQUENCE [LARGE SCALE GENOMIC DNA]</scope>
    <source>
        <strain evidence="2">T30-4</strain>
    </source>
</reference>
<protein>
    <submittedName>
        <fullName evidence="1">Uncharacterized protein</fullName>
    </submittedName>
</protein>
<organism evidence="1 2">
    <name type="scientific">Phytophthora infestans (strain T30-4)</name>
    <name type="common">Potato late blight agent</name>
    <dbReference type="NCBI Taxonomy" id="403677"/>
    <lineage>
        <taxon>Eukaryota</taxon>
        <taxon>Sar</taxon>
        <taxon>Stramenopiles</taxon>
        <taxon>Oomycota</taxon>
        <taxon>Peronosporomycetes</taxon>
        <taxon>Peronosporales</taxon>
        <taxon>Peronosporaceae</taxon>
        <taxon>Phytophthora</taxon>
    </lineage>
</organism>
<dbReference type="AlphaFoldDB" id="D0MZP2"/>
<dbReference type="KEGG" id="pif:PITG_03224"/>